<proteinExistence type="predicted"/>
<evidence type="ECO:0000313" key="3">
    <source>
        <dbReference type="Proteomes" id="UP000821853"/>
    </source>
</evidence>
<reference evidence="2 3" key="1">
    <citation type="journal article" date="2020" name="Cell">
        <title>Large-Scale Comparative Analyses of Tick Genomes Elucidate Their Genetic Diversity and Vector Capacities.</title>
        <authorList>
            <consortium name="Tick Genome and Microbiome Consortium (TIGMIC)"/>
            <person name="Jia N."/>
            <person name="Wang J."/>
            <person name="Shi W."/>
            <person name="Du L."/>
            <person name="Sun Y."/>
            <person name="Zhan W."/>
            <person name="Jiang J.F."/>
            <person name="Wang Q."/>
            <person name="Zhang B."/>
            <person name="Ji P."/>
            <person name="Bell-Sakyi L."/>
            <person name="Cui X.M."/>
            <person name="Yuan T.T."/>
            <person name="Jiang B.G."/>
            <person name="Yang W.F."/>
            <person name="Lam T.T."/>
            <person name="Chang Q.C."/>
            <person name="Ding S.J."/>
            <person name="Wang X.J."/>
            <person name="Zhu J.G."/>
            <person name="Ruan X.D."/>
            <person name="Zhao L."/>
            <person name="Wei J.T."/>
            <person name="Ye R.Z."/>
            <person name="Que T.C."/>
            <person name="Du C.H."/>
            <person name="Zhou Y.H."/>
            <person name="Cheng J.X."/>
            <person name="Dai P.F."/>
            <person name="Guo W.B."/>
            <person name="Han X.H."/>
            <person name="Huang E.J."/>
            <person name="Li L.F."/>
            <person name="Wei W."/>
            <person name="Gao Y.C."/>
            <person name="Liu J.Z."/>
            <person name="Shao H.Z."/>
            <person name="Wang X."/>
            <person name="Wang C.C."/>
            <person name="Yang T.C."/>
            <person name="Huo Q.B."/>
            <person name="Li W."/>
            <person name="Chen H.Y."/>
            <person name="Chen S.E."/>
            <person name="Zhou L.G."/>
            <person name="Ni X.B."/>
            <person name="Tian J.H."/>
            <person name="Sheng Y."/>
            <person name="Liu T."/>
            <person name="Pan Y.S."/>
            <person name="Xia L.Y."/>
            <person name="Li J."/>
            <person name="Zhao F."/>
            <person name="Cao W.C."/>
        </authorList>
    </citation>
    <scope>NUCLEOTIDE SEQUENCE [LARGE SCALE GENOMIC DNA]</scope>
    <source>
        <strain evidence="2">HaeL-2018</strain>
    </source>
</reference>
<feature type="region of interest" description="Disordered" evidence="1">
    <location>
        <begin position="1"/>
        <end position="112"/>
    </location>
</feature>
<organism evidence="2 3">
    <name type="scientific">Haemaphysalis longicornis</name>
    <name type="common">Bush tick</name>
    <dbReference type="NCBI Taxonomy" id="44386"/>
    <lineage>
        <taxon>Eukaryota</taxon>
        <taxon>Metazoa</taxon>
        <taxon>Ecdysozoa</taxon>
        <taxon>Arthropoda</taxon>
        <taxon>Chelicerata</taxon>
        <taxon>Arachnida</taxon>
        <taxon>Acari</taxon>
        <taxon>Parasitiformes</taxon>
        <taxon>Ixodida</taxon>
        <taxon>Ixodoidea</taxon>
        <taxon>Ixodidae</taxon>
        <taxon>Haemaphysalinae</taxon>
        <taxon>Haemaphysalis</taxon>
    </lineage>
</organism>
<dbReference type="AlphaFoldDB" id="A0A9J6FS81"/>
<comment type="caution">
    <text evidence="2">The sequence shown here is derived from an EMBL/GenBank/DDBJ whole genome shotgun (WGS) entry which is preliminary data.</text>
</comment>
<feature type="compositionally biased region" description="Basic and acidic residues" evidence="1">
    <location>
        <begin position="54"/>
        <end position="65"/>
    </location>
</feature>
<gene>
    <name evidence="2" type="ORF">HPB48_021696</name>
</gene>
<sequence length="217" mass="24141">MTGRDAGERFFDDDENHRTPNRIPEQPEKAEGFAQDAGPNRKAPPLNTAPHPSPRRDWRKRETARASRSLGLPGYFENSFSHSDLDELEECSNDAPTKNAKANAHGRPGPADTQYATCKGDISTGGPENGTAATPIHSLPDFQKAEGEPSGVLNAAIRTFDMMSYTGIREKETSELYWQDIYNHLRNREQELLPDQLYMHRQPHAASYSAATSWTGS</sequence>
<evidence type="ECO:0000256" key="1">
    <source>
        <dbReference type="SAM" id="MobiDB-lite"/>
    </source>
</evidence>
<dbReference type="Proteomes" id="UP000821853">
    <property type="component" value="Chromosome 2"/>
</dbReference>
<dbReference type="EMBL" id="JABSTR010000004">
    <property type="protein sequence ID" value="KAH9366106.1"/>
    <property type="molecule type" value="Genomic_DNA"/>
</dbReference>
<evidence type="ECO:0000313" key="2">
    <source>
        <dbReference type="EMBL" id="KAH9366106.1"/>
    </source>
</evidence>
<accession>A0A9J6FS81</accession>
<feature type="compositionally biased region" description="Basic and acidic residues" evidence="1">
    <location>
        <begin position="1"/>
        <end position="18"/>
    </location>
</feature>
<protein>
    <submittedName>
        <fullName evidence="2">Uncharacterized protein</fullName>
    </submittedName>
</protein>
<name>A0A9J6FS81_HAELO</name>
<keyword evidence="3" id="KW-1185">Reference proteome</keyword>
<dbReference type="VEuPathDB" id="VectorBase:HLOH_049741"/>